<organism evidence="1 2">
    <name type="scientific">Caerostris darwini</name>
    <dbReference type="NCBI Taxonomy" id="1538125"/>
    <lineage>
        <taxon>Eukaryota</taxon>
        <taxon>Metazoa</taxon>
        <taxon>Ecdysozoa</taxon>
        <taxon>Arthropoda</taxon>
        <taxon>Chelicerata</taxon>
        <taxon>Arachnida</taxon>
        <taxon>Araneae</taxon>
        <taxon>Araneomorphae</taxon>
        <taxon>Entelegynae</taxon>
        <taxon>Araneoidea</taxon>
        <taxon>Araneidae</taxon>
        <taxon>Caerostris</taxon>
    </lineage>
</organism>
<accession>A0AAV4UWQ9</accession>
<dbReference type="AlphaFoldDB" id="A0AAV4UWQ9"/>
<keyword evidence="2" id="KW-1185">Reference proteome</keyword>
<gene>
    <name evidence="1" type="ORF">CDAR_495301</name>
</gene>
<evidence type="ECO:0000313" key="1">
    <source>
        <dbReference type="EMBL" id="GIY62512.1"/>
    </source>
</evidence>
<dbReference type="EMBL" id="BPLQ01012095">
    <property type="protein sequence ID" value="GIY62512.1"/>
    <property type="molecule type" value="Genomic_DNA"/>
</dbReference>
<proteinExistence type="predicted"/>
<protein>
    <submittedName>
        <fullName evidence="1">Uncharacterized protein</fullName>
    </submittedName>
</protein>
<reference evidence="1 2" key="1">
    <citation type="submission" date="2021-06" db="EMBL/GenBank/DDBJ databases">
        <title>Caerostris darwini draft genome.</title>
        <authorList>
            <person name="Kono N."/>
            <person name="Arakawa K."/>
        </authorList>
    </citation>
    <scope>NUCLEOTIDE SEQUENCE [LARGE SCALE GENOMIC DNA]</scope>
</reference>
<comment type="caution">
    <text evidence="1">The sequence shown here is derived from an EMBL/GenBank/DDBJ whole genome shotgun (WGS) entry which is preliminary data.</text>
</comment>
<name>A0AAV4UWQ9_9ARAC</name>
<evidence type="ECO:0000313" key="2">
    <source>
        <dbReference type="Proteomes" id="UP001054837"/>
    </source>
</evidence>
<dbReference type="Proteomes" id="UP001054837">
    <property type="component" value="Unassembled WGS sequence"/>
</dbReference>
<sequence>MVRGDLDAVCCRLQRKSPTSTWLIRHLSYSPHETTFVPWMLSLLSSQRFKRDSGGFLGAFLSGEVEGEFNRFSNTWTVARVASRRLGITWSFEDSSPSISFADLTLNARGRFFSLSVTVSETPGPQPCFEKRNRGNLWKLSASLLPTLTSFPMGLTLDSLIGILFTVPA</sequence>